<reference evidence="3" key="1">
    <citation type="journal article" date="2019" name="Curr. Biol.">
        <title>Genome Sequence of Striga asiatica Provides Insight into the Evolution of Plant Parasitism.</title>
        <authorList>
            <person name="Yoshida S."/>
            <person name="Kim S."/>
            <person name="Wafula E.K."/>
            <person name="Tanskanen J."/>
            <person name="Kim Y.M."/>
            <person name="Honaas L."/>
            <person name="Yang Z."/>
            <person name="Spallek T."/>
            <person name="Conn C.E."/>
            <person name="Ichihashi Y."/>
            <person name="Cheong K."/>
            <person name="Cui S."/>
            <person name="Der J.P."/>
            <person name="Gundlach H."/>
            <person name="Jiao Y."/>
            <person name="Hori C."/>
            <person name="Ishida J.K."/>
            <person name="Kasahara H."/>
            <person name="Kiba T."/>
            <person name="Kim M.S."/>
            <person name="Koo N."/>
            <person name="Laohavisit A."/>
            <person name="Lee Y.H."/>
            <person name="Lumba S."/>
            <person name="McCourt P."/>
            <person name="Mortimer J.C."/>
            <person name="Mutuku J.M."/>
            <person name="Nomura T."/>
            <person name="Sasaki-Sekimoto Y."/>
            <person name="Seto Y."/>
            <person name="Wang Y."/>
            <person name="Wakatake T."/>
            <person name="Sakakibara H."/>
            <person name="Demura T."/>
            <person name="Yamaguchi S."/>
            <person name="Yoneyama K."/>
            <person name="Manabe R.I."/>
            <person name="Nelson D.C."/>
            <person name="Schulman A.H."/>
            <person name="Timko M.P."/>
            <person name="dePamphilis C.W."/>
            <person name="Choi D."/>
            <person name="Shirasu K."/>
        </authorList>
    </citation>
    <scope>NUCLEOTIDE SEQUENCE [LARGE SCALE GENOMIC DNA]</scope>
    <source>
        <strain evidence="3">cv. UVA1</strain>
    </source>
</reference>
<dbReference type="Proteomes" id="UP000325081">
    <property type="component" value="Unassembled WGS sequence"/>
</dbReference>
<proteinExistence type="predicted"/>
<dbReference type="AlphaFoldDB" id="A0A5A7PPZ3"/>
<evidence type="ECO:0000256" key="1">
    <source>
        <dbReference type="SAM" id="MobiDB-lite"/>
    </source>
</evidence>
<feature type="region of interest" description="Disordered" evidence="1">
    <location>
        <begin position="89"/>
        <end position="115"/>
    </location>
</feature>
<dbReference type="OrthoDB" id="10682271at2759"/>
<name>A0A5A7PPZ3_STRAF</name>
<feature type="region of interest" description="Disordered" evidence="1">
    <location>
        <begin position="172"/>
        <end position="265"/>
    </location>
</feature>
<feature type="compositionally biased region" description="Basic and acidic residues" evidence="1">
    <location>
        <begin position="105"/>
        <end position="115"/>
    </location>
</feature>
<evidence type="ECO:0000313" key="2">
    <source>
        <dbReference type="EMBL" id="GER34943.1"/>
    </source>
</evidence>
<feature type="compositionally biased region" description="Basic and acidic residues" evidence="1">
    <location>
        <begin position="89"/>
        <end position="98"/>
    </location>
</feature>
<dbReference type="EMBL" id="BKCP01004960">
    <property type="protein sequence ID" value="GER34943.1"/>
    <property type="molecule type" value="Genomic_DNA"/>
</dbReference>
<gene>
    <name evidence="2" type="ORF">STAS_11206</name>
</gene>
<accession>A0A5A7PPZ3</accession>
<comment type="caution">
    <text evidence="2">The sequence shown here is derived from an EMBL/GenBank/DDBJ whole genome shotgun (WGS) entry which is preliminary data.</text>
</comment>
<protein>
    <submittedName>
        <fullName evidence="2">DNA polymerase III subunit alpha</fullName>
    </submittedName>
</protein>
<organism evidence="2 3">
    <name type="scientific">Striga asiatica</name>
    <name type="common">Asiatic witchweed</name>
    <name type="synonym">Buchnera asiatica</name>
    <dbReference type="NCBI Taxonomy" id="4170"/>
    <lineage>
        <taxon>Eukaryota</taxon>
        <taxon>Viridiplantae</taxon>
        <taxon>Streptophyta</taxon>
        <taxon>Embryophyta</taxon>
        <taxon>Tracheophyta</taxon>
        <taxon>Spermatophyta</taxon>
        <taxon>Magnoliopsida</taxon>
        <taxon>eudicotyledons</taxon>
        <taxon>Gunneridae</taxon>
        <taxon>Pentapetalae</taxon>
        <taxon>asterids</taxon>
        <taxon>lamiids</taxon>
        <taxon>Lamiales</taxon>
        <taxon>Orobanchaceae</taxon>
        <taxon>Buchnereae</taxon>
        <taxon>Striga</taxon>
    </lineage>
</organism>
<evidence type="ECO:0000313" key="3">
    <source>
        <dbReference type="Proteomes" id="UP000325081"/>
    </source>
</evidence>
<keyword evidence="3" id="KW-1185">Reference proteome</keyword>
<sequence length="285" mass="31735">MVARLHFLSRHTHYLPIQRNLLEPSPHHPCLPLPVRLGPLHPLAPLARYHVHRLPPKHAPLQEHPLVYHVRAHVHVQHVEQRRVMEHRLPKPRPEERSPVGPVHDPQHEKRGIHPPDEVQYTIPRARALFFHHGLVRQAPHPEERVHHQHLVRINLEILERDRLPLASDGIELERDPEDLGVPDQPPSGLLDPLGRPETPAREVDAGYAEAGGPSGPGREPLEEAGPLESVRDTEIDDVEPSGFSRRVCDGPVGKEVGDLPEGAGGEVEVVRAQGGGGRGGQVVE</sequence>